<evidence type="ECO:0000256" key="1">
    <source>
        <dbReference type="SAM" id="MobiDB-lite"/>
    </source>
</evidence>
<name>A0A8H6MUC2_9PEZI</name>
<evidence type="ECO:0000313" key="3">
    <source>
        <dbReference type="EMBL" id="KAF6808486.1"/>
    </source>
</evidence>
<evidence type="ECO:0000259" key="2">
    <source>
        <dbReference type="PROSITE" id="PS50181"/>
    </source>
</evidence>
<sequence>MSRFKCREPDCSCCPPLPAKYTDPSIYDRPGVPVTEFSEATFRAPFYNLFLGDLTLEDANPITRRWSMTPREDIPKSSPPSPIGQFDRFPREVLDKVLVELDVHAILKFREINQACMHLVDSLPAFQTVAAFPKALSAVITLRAFSYGIGHLACAIRNTKCSRCSHFGDHLYLITAERLCYPCWRFFIDYIPKKVRDGEISDELLRKVPHALALPGYYGAHGIRLKESRLAFHRPSLLAYRGEDDDSDLEVKRQTHVRTHWHAASDFNHDFLVKKHLFTIRAPYFDEMSESLVGGFFCRACATQEYAHENRSVPPTFCHVKGILLFWGNPYQRYTRETFSMHLEKYGGIIKQKDGRYAHTAKPSGRYLEWAWEQCSFYVNGPDTEEQDDRPREGGYRVRPRNKELDRPVSPNGDYEDISTDFKQEHPV</sequence>
<protein>
    <submittedName>
        <fullName evidence="3">F-box domain-containing protein</fullName>
    </submittedName>
</protein>
<dbReference type="EMBL" id="WIGN01000117">
    <property type="protein sequence ID" value="KAF6808486.1"/>
    <property type="molecule type" value="Genomic_DNA"/>
</dbReference>
<comment type="caution">
    <text evidence="3">The sequence shown here is derived from an EMBL/GenBank/DDBJ whole genome shotgun (WGS) entry which is preliminary data.</text>
</comment>
<feature type="region of interest" description="Disordered" evidence="1">
    <location>
        <begin position="382"/>
        <end position="428"/>
    </location>
</feature>
<dbReference type="Proteomes" id="UP000652219">
    <property type="component" value="Unassembled WGS sequence"/>
</dbReference>
<feature type="compositionally biased region" description="Basic and acidic residues" evidence="1">
    <location>
        <begin position="389"/>
        <end position="407"/>
    </location>
</feature>
<organism evidence="3 4">
    <name type="scientific">Colletotrichum sojae</name>
    <dbReference type="NCBI Taxonomy" id="2175907"/>
    <lineage>
        <taxon>Eukaryota</taxon>
        <taxon>Fungi</taxon>
        <taxon>Dikarya</taxon>
        <taxon>Ascomycota</taxon>
        <taxon>Pezizomycotina</taxon>
        <taxon>Sordariomycetes</taxon>
        <taxon>Hypocreomycetidae</taxon>
        <taxon>Glomerellales</taxon>
        <taxon>Glomerellaceae</taxon>
        <taxon>Colletotrichum</taxon>
        <taxon>Colletotrichum orchidearum species complex</taxon>
    </lineage>
</organism>
<gene>
    <name evidence="3" type="ORF">CSOJ01_07529</name>
</gene>
<dbReference type="AlphaFoldDB" id="A0A8H6MUC2"/>
<feature type="domain" description="F-box" evidence="2">
    <location>
        <begin position="83"/>
        <end position="129"/>
    </location>
</feature>
<keyword evidence="4" id="KW-1185">Reference proteome</keyword>
<dbReference type="InterPro" id="IPR001810">
    <property type="entry name" value="F-box_dom"/>
</dbReference>
<proteinExistence type="predicted"/>
<reference evidence="3 4" key="1">
    <citation type="journal article" date="2020" name="Phytopathology">
        <title>Genome Sequence Resources of Colletotrichum truncatum, C. plurivorum, C. musicola, and C. sojae: Four Species Pathogenic to Soybean (Glycine max).</title>
        <authorList>
            <person name="Rogerio F."/>
            <person name="Boufleur T.R."/>
            <person name="Ciampi-Guillardi M."/>
            <person name="Sukno S.A."/>
            <person name="Thon M.R."/>
            <person name="Massola Junior N.S."/>
            <person name="Baroncelli R."/>
        </authorList>
    </citation>
    <scope>NUCLEOTIDE SEQUENCE [LARGE SCALE GENOMIC DNA]</scope>
    <source>
        <strain evidence="3 4">LFN0009</strain>
    </source>
</reference>
<accession>A0A8H6MUC2</accession>
<dbReference type="PROSITE" id="PS50181">
    <property type="entry name" value="FBOX"/>
    <property type="match status" value="1"/>
</dbReference>
<evidence type="ECO:0000313" key="4">
    <source>
        <dbReference type="Proteomes" id="UP000652219"/>
    </source>
</evidence>